<organism evidence="2 3">
    <name type="scientific">Marinobacter daqiaonensis</name>
    <dbReference type="NCBI Taxonomy" id="650891"/>
    <lineage>
        <taxon>Bacteria</taxon>
        <taxon>Pseudomonadati</taxon>
        <taxon>Pseudomonadota</taxon>
        <taxon>Gammaproteobacteria</taxon>
        <taxon>Pseudomonadales</taxon>
        <taxon>Marinobacteraceae</taxon>
        <taxon>Marinobacter</taxon>
    </lineage>
</organism>
<protein>
    <submittedName>
        <fullName evidence="2">Acetyl-CoA dehydrogenase C-terminal like</fullName>
    </submittedName>
</protein>
<dbReference type="PANTHER" id="PTHR42803:SF3">
    <property type="entry name" value="ACYL-COA DEHYDROGENASE-RELATED"/>
    <property type="match status" value="1"/>
</dbReference>
<dbReference type="InterPro" id="IPR052166">
    <property type="entry name" value="Diverse_Acyl-CoA_DH"/>
</dbReference>
<evidence type="ECO:0000313" key="3">
    <source>
        <dbReference type="Proteomes" id="UP000198644"/>
    </source>
</evidence>
<dbReference type="OrthoDB" id="9807883at2"/>
<evidence type="ECO:0000259" key="1">
    <source>
        <dbReference type="Pfam" id="PF12806"/>
    </source>
</evidence>
<keyword evidence="3" id="KW-1185">Reference proteome</keyword>
<dbReference type="EMBL" id="FOYW01000001">
    <property type="protein sequence ID" value="SFR53079.1"/>
    <property type="molecule type" value="Genomic_DNA"/>
</dbReference>
<evidence type="ECO:0000313" key="2">
    <source>
        <dbReference type="EMBL" id="SFR53079.1"/>
    </source>
</evidence>
<reference evidence="2 3" key="1">
    <citation type="submission" date="2016-10" db="EMBL/GenBank/DDBJ databases">
        <authorList>
            <person name="de Groot N.N."/>
        </authorList>
    </citation>
    <scope>NUCLEOTIDE SEQUENCE [LARGE SCALE GENOMIC DNA]</scope>
    <source>
        <strain evidence="2 3">CGMCC 1.9167</strain>
    </source>
</reference>
<gene>
    <name evidence="2" type="ORF">SAMN05216203_1184</name>
</gene>
<dbReference type="STRING" id="650891.SAMN05216203_1184"/>
<dbReference type="AlphaFoldDB" id="A0A1I6HF60"/>
<dbReference type="RefSeq" id="WP_092009739.1">
    <property type="nucleotide sequence ID" value="NZ_FOYW01000001.1"/>
</dbReference>
<dbReference type="Proteomes" id="UP000198644">
    <property type="component" value="Unassembled WGS sequence"/>
</dbReference>
<accession>A0A1I6HF60</accession>
<dbReference type="PANTHER" id="PTHR42803">
    <property type="entry name" value="ACYL-COA DEHYDROGENASE"/>
    <property type="match status" value="1"/>
</dbReference>
<feature type="domain" description="Acetyl-CoA dehydrogenase-like C-terminal" evidence="1">
    <location>
        <begin position="245"/>
        <end position="366"/>
    </location>
</feature>
<dbReference type="InterPro" id="IPR025878">
    <property type="entry name" value="Acyl-CoA_dh-like_C_dom"/>
</dbReference>
<sequence length="371" mass="40807">MVSSQVSAREFLFQLFDVLDTGGLVARDRYQEHTRESLKAVVETFTRLSGGETGLGDDRAEALADGSVGVVPEVVLTLGNGLYDAAGQGSRLFRTRSEDLLATPVAVTLTAWQGFRVELASQDTAALDAAAAADQRRRLLVRKSRCEAALAMCLYGASLAENAATHPDPPTRQAAERLLQFLTPLLSWWPLDAAFVSSLQGAGRPVAGLCVPDPRQTRELARDFLGLRVWQHQSHGLQLLLQALQADLEAAVTQETQQWALSLSETLQRAVKVTQTLAQGLHRDSAEQVLCNANRYLNLFGEILAAWMWLRQANAAAGKLNQAGVTEEGFYRGKLQAARYFFHWELPEVAQDLVLLQNQDSTCLDMRTAWF</sequence>
<proteinExistence type="predicted"/>
<dbReference type="Pfam" id="PF12806">
    <property type="entry name" value="Acyl-CoA_dh_C"/>
    <property type="match status" value="1"/>
</dbReference>
<name>A0A1I6HF60_9GAMM</name>